<evidence type="ECO:0000313" key="1">
    <source>
        <dbReference type="EMBL" id="GBO06377.1"/>
    </source>
</evidence>
<dbReference type="EMBL" id="BGPR01032732">
    <property type="protein sequence ID" value="GBO06377.1"/>
    <property type="molecule type" value="Genomic_DNA"/>
</dbReference>
<dbReference type="Gene3D" id="3.30.420.10">
    <property type="entry name" value="Ribonuclease H-like superfamily/Ribonuclease H"/>
    <property type="match status" value="1"/>
</dbReference>
<comment type="caution">
    <text evidence="1">The sequence shown here is derived from an EMBL/GenBank/DDBJ whole genome shotgun (WGS) entry which is preliminary data.</text>
</comment>
<evidence type="ECO:0000313" key="2">
    <source>
        <dbReference type="Proteomes" id="UP000499080"/>
    </source>
</evidence>
<dbReference type="InterPro" id="IPR036397">
    <property type="entry name" value="RNaseH_sf"/>
</dbReference>
<organism evidence="1 2">
    <name type="scientific">Araneus ventricosus</name>
    <name type="common">Orbweaver spider</name>
    <name type="synonym">Epeira ventricosa</name>
    <dbReference type="NCBI Taxonomy" id="182803"/>
    <lineage>
        <taxon>Eukaryota</taxon>
        <taxon>Metazoa</taxon>
        <taxon>Ecdysozoa</taxon>
        <taxon>Arthropoda</taxon>
        <taxon>Chelicerata</taxon>
        <taxon>Arachnida</taxon>
        <taxon>Araneae</taxon>
        <taxon>Araneomorphae</taxon>
        <taxon>Entelegynae</taxon>
        <taxon>Araneoidea</taxon>
        <taxon>Araneidae</taxon>
        <taxon>Araneus</taxon>
    </lineage>
</organism>
<sequence length="99" mass="11454">MYLGDHMGVAYYGLLQSNKSCQQQLMQLSQSKTARLDYVSKPLKETVEELNCYVLPLSPYSADVVLSDYHLFRLMSHCFSEQCIHSYEDMKKSQFVDSL</sequence>
<protein>
    <submittedName>
        <fullName evidence="1">Uncharacterized protein</fullName>
    </submittedName>
</protein>
<dbReference type="Proteomes" id="UP000499080">
    <property type="component" value="Unassembled WGS sequence"/>
</dbReference>
<gene>
    <name evidence="1" type="ORF">AVEN_100759_1</name>
</gene>
<dbReference type="AlphaFoldDB" id="A0A4Y2U464"/>
<dbReference type="GO" id="GO:0003676">
    <property type="term" value="F:nucleic acid binding"/>
    <property type="evidence" value="ECO:0007669"/>
    <property type="project" value="InterPro"/>
</dbReference>
<proteinExistence type="predicted"/>
<name>A0A4Y2U464_ARAVE</name>
<reference evidence="1 2" key="1">
    <citation type="journal article" date="2019" name="Sci. Rep.">
        <title>Orb-weaving spider Araneus ventricosus genome elucidates the spidroin gene catalogue.</title>
        <authorList>
            <person name="Kono N."/>
            <person name="Nakamura H."/>
            <person name="Ohtoshi R."/>
            <person name="Moran D.A.P."/>
            <person name="Shinohara A."/>
            <person name="Yoshida Y."/>
            <person name="Fujiwara M."/>
            <person name="Mori M."/>
            <person name="Tomita M."/>
            <person name="Arakawa K."/>
        </authorList>
    </citation>
    <scope>NUCLEOTIDE SEQUENCE [LARGE SCALE GENOMIC DNA]</scope>
</reference>
<keyword evidence="2" id="KW-1185">Reference proteome</keyword>
<accession>A0A4Y2U464</accession>